<keyword evidence="2" id="KW-1185">Reference proteome</keyword>
<evidence type="ECO:0000313" key="2">
    <source>
        <dbReference type="Proteomes" id="UP000230202"/>
    </source>
</evidence>
<reference evidence="1" key="1">
    <citation type="journal article" date="2017" name="MBio">
        <title>Type VI secretion-mediated competition in the bee gut microbiome.</title>
        <authorList>
            <person name="Steele M.I."/>
            <person name="Kwong W.K."/>
            <person name="Powell J.E."/>
            <person name="Whiteley M."/>
            <person name="Moran N.A."/>
        </authorList>
    </citation>
    <scope>NUCLEOTIDE SEQUENCE [LARGE SCALE GENOMIC DNA]</scope>
    <source>
        <strain evidence="1">WkB273</strain>
    </source>
</reference>
<protein>
    <recommendedName>
        <fullName evidence="3">Polyketide cyclase</fullName>
    </recommendedName>
</protein>
<evidence type="ECO:0000313" key="1">
    <source>
        <dbReference type="EMBL" id="PIT39969.1"/>
    </source>
</evidence>
<dbReference type="RefSeq" id="WP_100151895.1">
    <property type="nucleotide sequence ID" value="NZ_MEIL01000023.1"/>
</dbReference>
<comment type="caution">
    <text evidence="1">The sequence shown here is derived from an EMBL/GenBank/DDBJ whole genome shotgun (WGS) entry which is preliminary data.</text>
</comment>
<dbReference type="InterPro" id="IPR023393">
    <property type="entry name" value="START-like_dom_sf"/>
</dbReference>
<dbReference type="EMBL" id="MEIL01000023">
    <property type="protein sequence ID" value="PIT39969.1"/>
    <property type="molecule type" value="Genomic_DNA"/>
</dbReference>
<name>A0A2N9X7W0_9NEIS</name>
<gene>
    <name evidence="1" type="ORF">BHC54_04225</name>
</gene>
<dbReference type="AlphaFoldDB" id="A0A2N9X7W0"/>
<accession>A0A2N9X7W0</accession>
<dbReference type="SUPFAM" id="SSF55961">
    <property type="entry name" value="Bet v1-like"/>
    <property type="match status" value="1"/>
</dbReference>
<sequence length="143" mass="16557">MDKIAITFTLPTSATPEKIWPYYTEISLRQQWETDLEEFRLTGELKTGVQGMFKIQHMPVMPVTLSKVITNQEFTEEFNMPDIGLLYFSHQIVQLSKDQYALKAEIALIPDEKLDNAATRDFLKQISDDIMDKAYALKHLVEN</sequence>
<dbReference type="Gene3D" id="3.30.530.20">
    <property type="match status" value="1"/>
</dbReference>
<proteinExistence type="predicted"/>
<dbReference type="Proteomes" id="UP000230202">
    <property type="component" value="Unassembled WGS sequence"/>
</dbReference>
<evidence type="ECO:0008006" key="3">
    <source>
        <dbReference type="Google" id="ProtNLM"/>
    </source>
</evidence>
<organism evidence="1 2">
    <name type="scientific">Snodgrassella alvi</name>
    <dbReference type="NCBI Taxonomy" id="1196083"/>
    <lineage>
        <taxon>Bacteria</taxon>
        <taxon>Pseudomonadati</taxon>
        <taxon>Pseudomonadota</taxon>
        <taxon>Betaproteobacteria</taxon>
        <taxon>Neisseriales</taxon>
        <taxon>Neisseriaceae</taxon>
        <taxon>Snodgrassella</taxon>
    </lineage>
</organism>